<reference evidence="2" key="1">
    <citation type="submission" date="2019-12" db="EMBL/GenBank/DDBJ databases">
        <authorList>
            <person name="Scholes J."/>
        </authorList>
    </citation>
    <scope>NUCLEOTIDE SEQUENCE</scope>
</reference>
<comment type="caution">
    <text evidence="2">The sequence shown here is derived from an EMBL/GenBank/DDBJ whole genome shotgun (WGS) entry which is preliminary data.</text>
</comment>
<dbReference type="EMBL" id="CACSLK010012206">
    <property type="protein sequence ID" value="CAA0814671.1"/>
    <property type="molecule type" value="Genomic_DNA"/>
</dbReference>
<keyword evidence="3" id="KW-1185">Reference proteome</keyword>
<evidence type="ECO:0000256" key="1">
    <source>
        <dbReference type="SAM" id="SignalP"/>
    </source>
</evidence>
<name>A0A9N7MTF6_STRHE</name>
<proteinExistence type="predicted"/>
<sequence length="76" mass="8117">MAASNNNPRSIIVTLILLAFVLSPILPTCDARYTVFREVLASRPICPACVCCEPPPKDSCCRCCSSPIAVQNHGAP</sequence>
<dbReference type="Proteomes" id="UP001153555">
    <property type="component" value="Unassembled WGS sequence"/>
</dbReference>
<protein>
    <recommendedName>
        <fullName evidence="4">Transmembrane protein</fullName>
    </recommendedName>
</protein>
<keyword evidence="1" id="KW-0732">Signal</keyword>
<feature type="chain" id="PRO_5040249390" description="Transmembrane protein" evidence="1">
    <location>
        <begin position="32"/>
        <end position="76"/>
    </location>
</feature>
<feature type="signal peptide" evidence="1">
    <location>
        <begin position="1"/>
        <end position="31"/>
    </location>
</feature>
<gene>
    <name evidence="2" type="ORF">SHERM_14944</name>
</gene>
<dbReference type="AlphaFoldDB" id="A0A9N7MTF6"/>
<organism evidence="2 3">
    <name type="scientific">Striga hermonthica</name>
    <name type="common">Purple witchweed</name>
    <name type="synonym">Buchnera hermonthica</name>
    <dbReference type="NCBI Taxonomy" id="68872"/>
    <lineage>
        <taxon>Eukaryota</taxon>
        <taxon>Viridiplantae</taxon>
        <taxon>Streptophyta</taxon>
        <taxon>Embryophyta</taxon>
        <taxon>Tracheophyta</taxon>
        <taxon>Spermatophyta</taxon>
        <taxon>Magnoliopsida</taxon>
        <taxon>eudicotyledons</taxon>
        <taxon>Gunneridae</taxon>
        <taxon>Pentapetalae</taxon>
        <taxon>asterids</taxon>
        <taxon>lamiids</taxon>
        <taxon>Lamiales</taxon>
        <taxon>Orobanchaceae</taxon>
        <taxon>Buchnereae</taxon>
        <taxon>Striga</taxon>
    </lineage>
</organism>
<evidence type="ECO:0000313" key="3">
    <source>
        <dbReference type="Proteomes" id="UP001153555"/>
    </source>
</evidence>
<dbReference type="PANTHER" id="PTHR36328">
    <property type="entry name" value="TRANSMEMBRANE PROTEIN"/>
    <property type="match status" value="1"/>
</dbReference>
<dbReference type="OrthoDB" id="912704at2759"/>
<evidence type="ECO:0000313" key="2">
    <source>
        <dbReference type="EMBL" id="CAA0814671.1"/>
    </source>
</evidence>
<evidence type="ECO:0008006" key="4">
    <source>
        <dbReference type="Google" id="ProtNLM"/>
    </source>
</evidence>
<dbReference type="PANTHER" id="PTHR36328:SF7">
    <property type="entry name" value="TRANSMEMBRANE PROTEIN"/>
    <property type="match status" value="1"/>
</dbReference>
<accession>A0A9N7MTF6</accession>